<dbReference type="PANTHER" id="PTHR44329">
    <property type="entry name" value="SERINE/THREONINE-PROTEIN KINASE TNNI3K-RELATED"/>
    <property type="match status" value="1"/>
</dbReference>
<dbReference type="InterPro" id="IPR051681">
    <property type="entry name" value="Ser/Thr_Kinases-Pseudokinases"/>
</dbReference>
<evidence type="ECO:0000313" key="3">
    <source>
        <dbReference type="Proteomes" id="UP000266861"/>
    </source>
</evidence>
<dbReference type="EMBL" id="PQFF01000365">
    <property type="protein sequence ID" value="RHZ55693.1"/>
    <property type="molecule type" value="Genomic_DNA"/>
</dbReference>
<dbReference type="InterPro" id="IPR011009">
    <property type="entry name" value="Kinase-like_dom_sf"/>
</dbReference>
<dbReference type="Proteomes" id="UP000266861">
    <property type="component" value="Unassembled WGS sequence"/>
</dbReference>
<sequence>MSSYTCSECNQEYYEDLCKPCNSKHFQNEFNNWSSGNDKIDKLIQDAQLNANNYDEVIEWIPFERFKDVKQIGKGGFGTIHYACWIDGYIEKWDIENQQWKRYRGNEEVALKKFDNFVNFNDVLNEMAIHLKINNKFSTSIAFYGITQDPETHSYIMVLQYAKDGNLREYLKINFNNINWLQNYYIQISDFGLSKLIGANPNIPEKKNIFGVLPYIAPEVLCGEEEYTKAADVYSFGIIAYELVAGILPYPDIPHDKDLAMKICNGLRPKITFHTPKLITRMIMRCWDARIPHRPTSEELYKELDKYYDDYLSEGRNSEIRSQIENSEKLSKSLGLTTTTTTTPLNYQTHPQAIYTSRLLDFSKLPKPKNEENFERELEELTKSMSNLCPSNSDPFI</sequence>
<evidence type="ECO:0000313" key="2">
    <source>
        <dbReference type="EMBL" id="RHZ55693.1"/>
    </source>
</evidence>
<dbReference type="STRING" id="1348612.A0A397H2R5"/>
<evidence type="ECO:0000259" key="1">
    <source>
        <dbReference type="PROSITE" id="PS50011"/>
    </source>
</evidence>
<dbReference type="Gene3D" id="1.10.510.10">
    <property type="entry name" value="Transferase(Phosphotransferase) domain 1"/>
    <property type="match status" value="1"/>
</dbReference>
<feature type="domain" description="Protein kinase" evidence="1">
    <location>
        <begin position="66"/>
        <end position="308"/>
    </location>
</feature>
<reference evidence="2 3" key="1">
    <citation type="submission" date="2018-08" db="EMBL/GenBank/DDBJ databases">
        <title>Genome and evolution of the arbuscular mycorrhizal fungus Diversispora epigaea (formerly Glomus versiforme) and its bacterial endosymbionts.</title>
        <authorList>
            <person name="Sun X."/>
            <person name="Fei Z."/>
            <person name="Harrison M."/>
        </authorList>
    </citation>
    <scope>NUCLEOTIDE SEQUENCE [LARGE SCALE GENOMIC DNA]</scope>
    <source>
        <strain evidence="2 3">IT104</strain>
    </source>
</reference>
<dbReference type="GO" id="GO:0005524">
    <property type="term" value="F:ATP binding"/>
    <property type="evidence" value="ECO:0007669"/>
    <property type="project" value="InterPro"/>
</dbReference>
<dbReference type="OrthoDB" id="4062651at2759"/>
<dbReference type="SUPFAM" id="SSF56112">
    <property type="entry name" value="Protein kinase-like (PK-like)"/>
    <property type="match status" value="1"/>
</dbReference>
<dbReference type="GO" id="GO:0004674">
    <property type="term" value="F:protein serine/threonine kinase activity"/>
    <property type="evidence" value="ECO:0007669"/>
    <property type="project" value="TreeGrafter"/>
</dbReference>
<proteinExistence type="predicted"/>
<comment type="caution">
    <text evidence="2">The sequence shown here is derived from an EMBL/GenBank/DDBJ whole genome shotgun (WGS) entry which is preliminary data.</text>
</comment>
<dbReference type="Gene3D" id="3.30.200.20">
    <property type="entry name" value="Phosphorylase Kinase, domain 1"/>
    <property type="match status" value="1"/>
</dbReference>
<name>A0A397H2R5_9GLOM</name>
<dbReference type="AlphaFoldDB" id="A0A397H2R5"/>
<dbReference type="InterPro" id="IPR000719">
    <property type="entry name" value="Prot_kinase_dom"/>
</dbReference>
<organism evidence="2 3">
    <name type="scientific">Diversispora epigaea</name>
    <dbReference type="NCBI Taxonomy" id="1348612"/>
    <lineage>
        <taxon>Eukaryota</taxon>
        <taxon>Fungi</taxon>
        <taxon>Fungi incertae sedis</taxon>
        <taxon>Mucoromycota</taxon>
        <taxon>Glomeromycotina</taxon>
        <taxon>Glomeromycetes</taxon>
        <taxon>Diversisporales</taxon>
        <taxon>Diversisporaceae</taxon>
        <taxon>Diversispora</taxon>
    </lineage>
</organism>
<protein>
    <recommendedName>
        <fullName evidence="1">Protein kinase domain-containing protein</fullName>
    </recommendedName>
</protein>
<accession>A0A397H2R5</accession>
<dbReference type="PROSITE" id="PS50011">
    <property type="entry name" value="PROTEIN_KINASE_DOM"/>
    <property type="match status" value="1"/>
</dbReference>
<dbReference type="InterPro" id="IPR001245">
    <property type="entry name" value="Ser-Thr/Tyr_kinase_cat_dom"/>
</dbReference>
<dbReference type="Pfam" id="PF07714">
    <property type="entry name" value="PK_Tyr_Ser-Thr"/>
    <property type="match status" value="2"/>
</dbReference>
<keyword evidence="3" id="KW-1185">Reference proteome</keyword>
<gene>
    <name evidence="2" type="ORF">Glove_411g20</name>
</gene>